<feature type="domain" description="Rv3651-like middle" evidence="2">
    <location>
        <begin position="99"/>
        <end position="207"/>
    </location>
</feature>
<comment type="caution">
    <text evidence="4">The sequence shown here is derived from an EMBL/GenBank/DDBJ whole genome shotgun (WGS) entry which is preliminary data.</text>
</comment>
<dbReference type="InterPro" id="IPR041458">
    <property type="entry name" value="Rv3651-like_N"/>
</dbReference>
<evidence type="ECO:0000259" key="2">
    <source>
        <dbReference type="Pfam" id="PF18621"/>
    </source>
</evidence>
<evidence type="ECO:0000259" key="1">
    <source>
        <dbReference type="Pfam" id="PF18007"/>
    </source>
</evidence>
<name>A0A1X2EI66_9MYCO</name>
<dbReference type="InterPro" id="IPR048578">
    <property type="entry name" value="Rv3651-like_C"/>
</dbReference>
<organism evidence="4 5">
    <name type="scientific">Mycolicibacillus trivialis</name>
    <dbReference type="NCBI Taxonomy" id="1798"/>
    <lineage>
        <taxon>Bacteria</taxon>
        <taxon>Bacillati</taxon>
        <taxon>Actinomycetota</taxon>
        <taxon>Actinomycetes</taxon>
        <taxon>Mycobacteriales</taxon>
        <taxon>Mycobacteriaceae</taxon>
        <taxon>Mycolicibacillus</taxon>
    </lineage>
</organism>
<dbReference type="Pfam" id="PF18621">
    <property type="entry name" value="Rv3651-like_middle"/>
    <property type="match status" value="1"/>
</dbReference>
<dbReference type="AlphaFoldDB" id="A0A1X2EI66"/>
<feature type="domain" description="Rv3651-like C-terminal" evidence="3">
    <location>
        <begin position="219"/>
        <end position="335"/>
    </location>
</feature>
<proteinExistence type="predicted"/>
<gene>
    <name evidence="4" type="ORF">AWC30_12165</name>
</gene>
<evidence type="ECO:0008006" key="6">
    <source>
        <dbReference type="Google" id="ProtNLM"/>
    </source>
</evidence>
<evidence type="ECO:0000313" key="4">
    <source>
        <dbReference type="EMBL" id="ORX02814.1"/>
    </source>
</evidence>
<dbReference type="OrthoDB" id="4745618at2"/>
<dbReference type="EMBL" id="LQPZ01000030">
    <property type="protein sequence ID" value="ORX02814.1"/>
    <property type="molecule type" value="Genomic_DNA"/>
</dbReference>
<protein>
    <recommendedName>
        <fullName evidence="6">Rv3651-like N-terminal domain-containing protein</fullName>
    </recommendedName>
</protein>
<accession>A0A1X2EI66</accession>
<sequence length="338" mass="37125">MPQSWLLVETLGAEPLVVAEGSQPQNLVPLDAFLRRNPRRAAITTAIAESVRTGEPLASITPKRARVIRTEPVRMSDGRIHGVQVWSGPIDTDPPERMMPGAVMWDLTSNSVTDTPESFANLGQGDGHEAGYSRAFGDEQPTRELRPAEAQVVALAIKAEPGQLLCSSWDLTDADGEPIRVGFVARTALESGPDGRDHVISRGMNWRVENTEASLPPKRLAEQVLDALAQPGVYRALIDLDTWALLRWLDEPCPFYNWRSPEIGAGRVHPDDTALFDGMRAEFATGPSARVLRMQDVDDGWVPVHITVNRVEMDDEVFAGLVAMRLPTEEELAEAGLR</sequence>
<feature type="domain" description="Rv3651-like N-terminal" evidence="1">
    <location>
        <begin position="5"/>
        <end position="96"/>
    </location>
</feature>
<reference evidence="4 5" key="1">
    <citation type="submission" date="2016-01" db="EMBL/GenBank/DDBJ databases">
        <title>The new phylogeny of the genus Mycobacterium.</title>
        <authorList>
            <person name="Tarcisio F."/>
            <person name="Conor M."/>
            <person name="Antonella G."/>
            <person name="Elisabetta G."/>
            <person name="Giulia F.S."/>
            <person name="Sara T."/>
            <person name="Anna F."/>
            <person name="Clotilde B."/>
            <person name="Roberto B."/>
            <person name="Veronica D.S."/>
            <person name="Fabio R."/>
            <person name="Monica P."/>
            <person name="Olivier J."/>
            <person name="Enrico T."/>
            <person name="Nicola S."/>
        </authorList>
    </citation>
    <scope>NUCLEOTIDE SEQUENCE [LARGE SCALE GENOMIC DNA]</scope>
    <source>
        <strain evidence="4 5">DSM 44153</strain>
    </source>
</reference>
<dbReference type="Pfam" id="PF21043">
    <property type="entry name" value="Rv3651-like_C"/>
    <property type="match status" value="1"/>
</dbReference>
<evidence type="ECO:0000313" key="5">
    <source>
        <dbReference type="Proteomes" id="UP000193090"/>
    </source>
</evidence>
<dbReference type="InterPro" id="IPR041439">
    <property type="entry name" value="Rv3651-like_middle"/>
</dbReference>
<dbReference type="Proteomes" id="UP000193090">
    <property type="component" value="Unassembled WGS sequence"/>
</dbReference>
<dbReference type="RefSeq" id="WP_085110455.1">
    <property type="nucleotide sequence ID" value="NZ_JACKSN010000175.1"/>
</dbReference>
<evidence type="ECO:0000259" key="3">
    <source>
        <dbReference type="Pfam" id="PF21043"/>
    </source>
</evidence>
<keyword evidence="5" id="KW-1185">Reference proteome</keyword>
<dbReference type="Pfam" id="PF18007">
    <property type="entry name" value="Rv3651-like_N"/>
    <property type="match status" value="1"/>
</dbReference>